<reference evidence="1 2" key="2">
    <citation type="submission" date="2018-01" db="EMBL/GenBank/DDBJ databases">
        <title>Genomic study of Klebsiella pneumoniae.</title>
        <authorList>
            <person name="Yang Y."/>
            <person name="Bicalho R."/>
        </authorList>
    </citation>
    <scope>NUCLEOTIDE SEQUENCE [LARGE SCALE GENOMIC DNA]</scope>
    <source>
        <strain evidence="1 2">A5</strain>
    </source>
</reference>
<gene>
    <name evidence="1" type="ORF">CWM98_15225</name>
</gene>
<dbReference type="EMBL" id="PICB01000760">
    <property type="protein sequence ID" value="PLP44625.1"/>
    <property type="molecule type" value="Genomic_DNA"/>
</dbReference>
<organism evidence="1 2">
    <name type="scientific">Klebsiella variicola</name>
    <dbReference type="NCBI Taxonomy" id="244366"/>
    <lineage>
        <taxon>Bacteria</taxon>
        <taxon>Pseudomonadati</taxon>
        <taxon>Pseudomonadota</taxon>
        <taxon>Gammaproteobacteria</taxon>
        <taxon>Enterobacterales</taxon>
        <taxon>Enterobacteriaceae</taxon>
        <taxon>Klebsiella/Raoultella group</taxon>
        <taxon>Klebsiella</taxon>
        <taxon>Klebsiella pneumoniae complex</taxon>
    </lineage>
</organism>
<protein>
    <submittedName>
        <fullName evidence="1">Uncharacterized protein</fullName>
    </submittedName>
</protein>
<comment type="caution">
    <text evidence="1">The sequence shown here is derived from an EMBL/GenBank/DDBJ whole genome shotgun (WGS) entry which is preliminary data.</text>
</comment>
<evidence type="ECO:0000313" key="2">
    <source>
        <dbReference type="Proteomes" id="UP000234473"/>
    </source>
</evidence>
<reference evidence="1 2" key="1">
    <citation type="submission" date="2017-11" db="EMBL/GenBank/DDBJ databases">
        <authorList>
            <person name="Han C.G."/>
        </authorList>
    </citation>
    <scope>NUCLEOTIDE SEQUENCE [LARGE SCALE GENOMIC DNA]</scope>
    <source>
        <strain evidence="1 2">A5</strain>
    </source>
</reference>
<proteinExistence type="predicted"/>
<sequence length="63" mass="7154">MVLGLFLVNECVKIISARQCEKIARTISIYIKCSVKNKQWQYVPCCDGQKKGREGGPLFKCDD</sequence>
<name>A0A2G4ZGL9_KLEVA</name>
<dbReference type="Proteomes" id="UP000234473">
    <property type="component" value="Unassembled WGS sequence"/>
</dbReference>
<dbReference type="AlphaFoldDB" id="A0A2G4ZGL9"/>
<accession>A0A2G4ZGL9</accession>
<evidence type="ECO:0000313" key="1">
    <source>
        <dbReference type="EMBL" id="PLP44625.1"/>
    </source>
</evidence>